<feature type="active site" evidence="5 6">
    <location>
        <position position="290"/>
    </location>
</feature>
<dbReference type="InterPro" id="IPR000169">
    <property type="entry name" value="Pept_cys_AS"/>
</dbReference>
<organism evidence="8 9">
    <name type="scientific">Hemibagrus guttatus</name>
    <dbReference type="NCBI Taxonomy" id="175788"/>
    <lineage>
        <taxon>Eukaryota</taxon>
        <taxon>Metazoa</taxon>
        <taxon>Chordata</taxon>
        <taxon>Craniata</taxon>
        <taxon>Vertebrata</taxon>
        <taxon>Euteleostomi</taxon>
        <taxon>Actinopterygii</taxon>
        <taxon>Neopterygii</taxon>
        <taxon>Teleostei</taxon>
        <taxon>Ostariophysi</taxon>
        <taxon>Siluriformes</taxon>
        <taxon>Bagridae</taxon>
        <taxon>Hemibagrus</taxon>
    </lineage>
</organism>
<feature type="active site" evidence="5 6">
    <location>
        <position position="107"/>
    </location>
</feature>
<evidence type="ECO:0000256" key="1">
    <source>
        <dbReference type="ARBA" id="ARBA00007623"/>
    </source>
</evidence>
<dbReference type="SUPFAM" id="SSF54001">
    <property type="entry name" value="Cysteine proteinases"/>
    <property type="match status" value="1"/>
</dbReference>
<dbReference type="PANTHER" id="PTHR10183:SF30">
    <property type="entry name" value="CALPAIN-10"/>
    <property type="match status" value="1"/>
</dbReference>
<evidence type="ECO:0000256" key="2">
    <source>
        <dbReference type="ARBA" id="ARBA00022670"/>
    </source>
</evidence>
<evidence type="ECO:0000259" key="7">
    <source>
        <dbReference type="PROSITE" id="PS50203"/>
    </source>
</evidence>
<dbReference type="Proteomes" id="UP001274896">
    <property type="component" value="Unassembled WGS sequence"/>
</dbReference>
<dbReference type="InterPro" id="IPR022684">
    <property type="entry name" value="Calpain_cysteine_protease"/>
</dbReference>
<dbReference type="InterPro" id="IPR001300">
    <property type="entry name" value="Peptidase_C2_calpain_cat"/>
</dbReference>
<dbReference type="InterPro" id="IPR038765">
    <property type="entry name" value="Papain-like_cys_pep_sf"/>
</dbReference>
<proteinExistence type="inferred from homology"/>
<dbReference type="Gene3D" id="2.60.120.380">
    <property type="match status" value="1"/>
</dbReference>
<gene>
    <name evidence="8" type="ORF">QTP70_028867</name>
</gene>
<keyword evidence="2 6" id="KW-0645">Protease</keyword>
<dbReference type="Pfam" id="PF00648">
    <property type="entry name" value="Peptidase_C2"/>
    <property type="match status" value="1"/>
</dbReference>
<name>A0AAE0Q4X4_9TELE</name>
<accession>A0AAE0Q4X4</accession>
<evidence type="ECO:0000313" key="9">
    <source>
        <dbReference type="Proteomes" id="UP001274896"/>
    </source>
</evidence>
<dbReference type="GO" id="GO:0005737">
    <property type="term" value="C:cytoplasm"/>
    <property type="evidence" value="ECO:0007669"/>
    <property type="project" value="TreeGrafter"/>
</dbReference>
<dbReference type="Pfam" id="PF01067">
    <property type="entry name" value="Calpain_III"/>
    <property type="match status" value="1"/>
</dbReference>
<dbReference type="PANTHER" id="PTHR10183">
    <property type="entry name" value="CALPAIN"/>
    <property type="match status" value="1"/>
</dbReference>
<comment type="caution">
    <text evidence="8">The sequence shown here is derived from an EMBL/GenBank/DDBJ whole genome shotgun (WGS) entry which is preliminary data.</text>
</comment>
<dbReference type="GO" id="GO:0006508">
    <property type="term" value="P:proteolysis"/>
    <property type="evidence" value="ECO:0007669"/>
    <property type="project" value="UniProtKB-KW"/>
</dbReference>
<dbReference type="InterPro" id="IPR022682">
    <property type="entry name" value="Calpain_domain_III"/>
</dbReference>
<evidence type="ECO:0000313" key="8">
    <source>
        <dbReference type="EMBL" id="KAK3513808.1"/>
    </source>
</evidence>
<dbReference type="SMART" id="SM00230">
    <property type="entry name" value="CysPc"/>
    <property type="match status" value="1"/>
</dbReference>
<sequence>MVTIEMTAEKHDLFEDPSFTADDSALFSDYTTPLSRLTGKVTWLRPEDSIIMLPLAHSKSAGKNLRVGYEQKTTEVFIFAQQISKSPCLFPDDYADAYPKQGILGDCWLLCACTMLLKNRYLLNQVMPPGQCVWGQSGYTGQFRFQFWRNGHWTEIQIDDRLPCIKDTPCFSRCQSPMAFWVALLEKAYAKLHGSYERLWAGQVCEAVVDLSGGVAERWSLKKSLNTPGGRSVFSELSQEMRKQSYISCCVHEAPTGAPEQGQFHALSVMEWKAVKTIAGAQVQLLQIHNPWGRRCWEGAWTESAVKVSVQQKSVGGEWKMASVSGCWTVGTTAGGGRNFPSHGQNPHVPLIVTYDPGGTNVSVTLRQHSPENTLHAIGFHIYKVIGEADCMVISGTVCPVVSCVPHAHSQEVSVQCRLASADYVILPSTYQPDCSAEYTLTIMQKIPR</sequence>
<feature type="active site" evidence="5 6">
    <location>
        <position position="265"/>
    </location>
</feature>
<dbReference type="SUPFAM" id="SSF49758">
    <property type="entry name" value="Calpain large subunit, middle domain (domain III)"/>
    <property type="match status" value="1"/>
</dbReference>
<dbReference type="CDD" id="cd00044">
    <property type="entry name" value="CysPc"/>
    <property type="match status" value="1"/>
</dbReference>
<keyword evidence="3 6" id="KW-0378">Hydrolase</keyword>
<reference evidence="8" key="1">
    <citation type="submission" date="2023-06" db="EMBL/GenBank/DDBJ databases">
        <title>Male Hemibagrus guttatus genome.</title>
        <authorList>
            <person name="Bian C."/>
        </authorList>
    </citation>
    <scope>NUCLEOTIDE SEQUENCE</scope>
    <source>
        <strain evidence="8">Male_cb2023</strain>
        <tissue evidence="8">Muscle</tissue>
    </source>
</reference>
<dbReference type="PROSITE" id="PS00139">
    <property type="entry name" value="THIOL_PROTEASE_CYS"/>
    <property type="match status" value="1"/>
</dbReference>
<keyword evidence="4 6" id="KW-0788">Thiol protease</keyword>
<dbReference type="GO" id="GO:0004198">
    <property type="term" value="F:calcium-dependent cysteine-type endopeptidase activity"/>
    <property type="evidence" value="ECO:0007669"/>
    <property type="project" value="InterPro"/>
</dbReference>
<dbReference type="SMART" id="SM00720">
    <property type="entry name" value="calpain_III"/>
    <property type="match status" value="1"/>
</dbReference>
<dbReference type="AlphaFoldDB" id="A0AAE0Q4X4"/>
<comment type="similarity">
    <text evidence="1">Belongs to the peptidase C2 family.</text>
</comment>
<evidence type="ECO:0000256" key="6">
    <source>
        <dbReference type="PROSITE-ProRule" id="PRU00239"/>
    </source>
</evidence>
<protein>
    <recommendedName>
        <fullName evidence="7">Calpain catalytic domain-containing protein</fullName>
    </recommendedName>
</protein>
<evidence type="ECO:0000256" key="3">
    <source>
        <dbReference type="ARBA" id="ARBA00022801"/>
    </source>
</evidence>
<feature type="domain" description="Calpain catalytic" evidence="7">
    <location>
        <begin position="13"/>
        <end position="319"/>
    </location>
</feature>
<dbReference type="EMBL" id="JAUCMX010000022">
    <property type="protein sequence ID" value="KAK3513808.1"/>
    <property type="molecule type" value="Genomic_DNA"/>
</dbReference>
<dbReference type="PRINTS" id="PR00704">
    <property type="entry name" value="CALPAIN"/>
</dbReference>
<dbReference type="InterPro" id="IPR036213">
    <property type="entry name" value="Calpain_III_sf"/>
</dbReference>
<dbReference type="PROSITE" id="PS50203">
    <property type="entry name" value="CALPAIN_CAT"/>
    <property type="match status" value="1"/>
</dbReference>
<evidence type="ECO:0000256" key="4">
    <source>
        <dbReference type="ARBA" id="ARBA00022807"/>
    </source>
</evidence>
<dbReference type="InterPro" id="IPR022683">
    <property type="entry name" value="Calpain_III"/>
</dbReference>
<keyword evidence="9" id="KW-1185">Reference proteome</keyword>
<dbReference type="Gene3D" id="3.90.70.10">
    <property type="entry name" value="Cysteine proteinases"/>
    <property type="match status" value="1"/>
</dbReference>
<evidence type="ECO:0000256" key="5">
    <source>
        <dbReference type="PIRSR" id="PIRSR622684-1"/>
    </source>
</evidence>